<keyword evidence="4" id="KW-0690">Ribosome biogenesis</keyword>
<dbReference type="PANTHER" id="PTHR42908:SF8">
    <property type="entry name" value="TR-TYPE G DOMAIN-CONTAINING PROTEIN"/>
    <property type="match status" value="1"/>
</dbReference>
<evidence type="ECO:0000256" key="2">
    <source>
        <dbReference type="ARBA" id="ARBA00023134"/>
    </source>
</evidence>
<dbReference type="HAMAP" id="MF_00849">
    <property type="entry name" value="BipA"/>
    <property type="match status" value="1"/>
</dbReference>
<evidence type="ECO:0000256" key="1">
    <source>
        <dbReference type="ARBA" id="ARBA00022741"/>
    </source>
</evidence>
<evidence type="ECO:0000313" key="7">
    <source>
        <dbReference type="Proteomes" id="UP000865968"/>
    </source>
</evidence>
<evidence type="ECO:0000256" key="4">
    <source>
        <dbReference type="HAMAP-Rule" id="MF_00849"/>
    </source>
</evidence>
<gene>
    <name evidence="6" type="primary">typA</name>
    <name evidence="4" type="synonym">bipA</name>
    <name evidence="6" type="ORF">I8608_002067</name>
</gene>
<feature type="domain" description="Tr-type G" evidence="5">
    <location>
        <begin position="4"/>
        <end position="199"/>
    </location>
</feature>
<dbReference type="Pfam" id="PF00679">
    <property type="entry name" value="EFG_C"/>
    <property type="match status" value="1"/>
</dbReference>
<dbReference type="AlphaFoldDB" id="A0AAN5MFF3"/>
<dbReference type="Pfam" id="PF00009">
    <property type="entry name" value="GTP_EFTU"/>
    <property type="match status" value="1"/>
</dbReference>
<dbReference type="CDD" id="cd01891">
    <property type="entry name" value="TypA_BipA"/>
    <property type="match status" value="1"/>
</dbReference>
<dbReference type="Proteomes" id="UP000865968">
    <property type="component" value="Unassembled WGS sequence"/>
</dbReference>
<dbReference type="CDD" id="cd16263">
    <property type="entry name" value="BipA_III"/>
    <property type="match status" value="1"/>
</dbReference>
<keyword evidence="4" id="KW-0699">rRNA-binding</keyword>
<keyword evidence="2 4" id="KW-0342">GTP-binding</keyword>
<comment type="function">
    <text evidence="4">A 50S ribosomal subunit assembly protein with GTPase activity, required for 50S subunit assembly at low temperatures, may also play a role in translation. Binds GTP and analogs. Binds the 70S ribosome between the 30S and 50S subunits, in a similar position as ribosome-bound EF-G; it contacts a number of ribosomal proteins, both rRNAs and the A-site tRNA.</text>
</comment>
<reference evidence="6" key="1">
    <citation type="journal article" date="2018" name="Genome Biol.">
        <title>SKESA: strategic k-mer extension for scrupulous assemblies.</title>
        <authorList>
            <person name="Souvorov A."/>
            <person name="Agarwala R."/>
            <person name="Lipman D.J."/>
        </authorList>
    </citation>
    <scope>NUCLEOTIDE SEQUENCE</scope>
    <source>
        <strain evidence="6">Morganella morganii ARLG-3209</strain>
    </source>
</reference>
<keyword evidence="4" id="KW-0963">Cytoplasm</keyword>
<dbReference type="InterPro" id="IPR006298">
    <property type="entry name" value="BipA"/>
</dbReference>
<sequence length="606" mass="67600">MSIEKLRNIAIIAHVDHGKTTLVDKLLQQSGTFDERSKPEERVMDSGDLERERGITILAKNTAITWNDYHINIVDTPGHADFGGEVERVMSMVDSVLLLVDAMDGPMPQTRFVTQKAFANGLKPIVVINKIDRPGARPDWVIDQVFDLFDNLGATDEQLDFPIIYASALNGIAGTDYNDMADDMTPLYEAIVKYVEPPQVDLDGPFQMQISQLDYNNYLGVIGIGRIKRGKVKPNQQVTVIDAEGKTRNGKIGKVLGHLGLDRIEAEIAEAGDIIALTGLGELNISDTICDTGCVEALKPLAVDEPTVSMYFCVNTSPFCGKEGKYVTSRQILDRLKKELVHNVALRVEETEDPDAFRVSGRGELHLSVLIENMRREGFELAVSRPRVIFRDIDGRKQEPFEQVTLDIEEQHQGDVMKALGERKGELRDMMPDGKGRVRLDYSIPSRGLIGFRTEFMTMTSGTGLLYATFSHYDDVKQGEIGRRQNGVMISNGQGKAVAYALYSLQDRGKLFVGHGTEVYEGQLIGIHSRSNDLTVNCLTGKKLTNMRASGTDEATTLTPFIEKTLEQALEFIDDDELVEVTPKSIRLRKRHLTENDRKRAHRSKD</sequence>
<dbReference type="FunFam" id="3.40.50.300:FF:000055">
    <property type="entry name" value="GTP-binding protein TypA"/>
    <property type="match status" value="1"/>
</dbReference>
<accession>A0AAN5MFF3</accession>
<dbReference type="Pfam" id="PF21018">
    <property type="entry name" value="BipA_C"/>
    <property type="match status" value="1"/>
</dbReference>
<dbReference type="EMBL" id="DACSWI010000005">
    <property type="protein sequence ID" value="HAT3809209.1"/>
    <property type="molecule type" value="Genomic_DNA"/>
</dbReference>
<dbReference type="InterPro" id="IPR009000">
    <property type="entry name" value="Transl_B-barrel_sf"/>
</dbReference>
<dbReference type="PROSITE" id="PS51722">
    <property type="entry name" value="G_TR_2"/>
    <property type="match status" value="1"/>
</dbReference>
<dbReference type="InterPro" id="IPR000640">
    <property type="entry name" value="EFG_V-like"/>
</dbReference>
<dbReference type="GO" id="GO:0019843">
    <property type="term" value="F:rRNA binding"/>
    <property type="evidence" value="ECO:0007669"/>
    <property type="project" value="UniProtKB-KW"/>
</dbReference>
<keyword evidence="4" id="KW-0694">RNA-binding</keyword>
<comment type="subcellular location">
    <subcellularLocation>
        <location evidence="4">Cytoplasm</location>
    </subcellularLocation>
    <text evidence="4">Binds to ribosomes.</text>
</comment>
<dbReference type="GO" id="GO:0000027">
    <property type="term" value="P:ribosomal large subunit assembly"/>
    <property type="evidence" value="ECO:0007669"/>
    <property type="project" value="UniProtKB-UniRule"/>
</dbReference>
<dbReference type="GO" id="GO:0005525">
    <property type="term" value="F:GTP binding"/>
    <property type="evidence" value="ECO:0007669"/>
    <property type="project" value="UniProtKB-UniRule"/>
</dbReference>
<dbReference type="PANTHER" id="PTHR42908">
    <property type="entry name" value="TRANSLATION ELONGATION FACTOR-RELATED"/>
    <property type="match status" value="1"/>
</dbReference>
<dbReference type="InterPro" id="IPR005225">
    <property type="entry name" value="Small_GTP-bd"/>
</dbReference>
<comment type="subunit">
    <text evidence="4">Monomer.</text>
</comment>
<dbReference type="Gene3D" id="3.40.50.300">
    <property type="entry name" value="P-loop containing nucleotide triphosphate hydrolases"/>
    <property type="match status" value="1"/>
</dbReference>
<dbReference type="GO" id="GO:0043022">
    <property type="term" value="F:ribosome binding"/>
    <property type="evidence" value="ECO:0007669"/>
    <property type="project" value="UniProtKB-UniRule"/>
</dbReference>
<dbReference type="PROSITE" id="PS00301">
    <property type="entry name" value="G_TR_1"/>
    <property type="match status" value="1"/>
</dbReference>
<dbReference type="InterPro" id="IPR042116">
    <property type="entry name" value="TypA/BipA_C"/>
</dbReference>
<dbReference type="Gene3D" id="3.30.70.240">
    <property type="match status" value="1"/>
</dbReference>
<dbReference type="Gene3D" id="2.40.30.10">
    <property type="entry name" value="Translation factors"/>
    <property type="match status" value="1"/>
</dbReference>
<reference evidence="6" key="2">
    <citation type="submission" date="2020-10" db="EMBL/GenBank/DDBJ databases">
        <authorList>
            <consortium name="NCBI Pathogen Detection Project"/>
        </authorList>
    </citation>
    <scope>NUCLEOTIDE SEQUENCE</scope>
    <source>
        <strain evidence="6">Morganella morganii ARLG-3209</strain>
    </source>
</reference>
<dbReference type="GO" id="GO:0000049">
    <property type="term" value="F:tRNA binding"/>
    <property type="evidence" value="ECO:0007669"/>
    <property type="project" value="UniProtKB-KW"/>
</dbReference>
<comment type="caution">
    <text evidence="6">The sequence shown here is derived from an EMBL/GenBank/DDBJ whole genome shotgun (WGS) entry which is preliminary data.</text>
</comment>
<feature type="binding site" evidence="4">
    <location>
        <begin position="16"/>
        <end position="21"/>
    </location>
    <ligand>
        <name>GTP</name>
        <dbReference type="ChEBI" id="CHEBI:37565"/>
    </ligand>
</feature>
<dbReference type="NCBIfam" id="NF007583">
    <property type="entry name" value="PRK10218.1"/>
    <property type="match status" value="1"/>
</dbReference>
<proteinExistence type="inferred from homology"/>
<dbReference type="InterPro" id="IPR048876">
    <property type="entry name" value="BipA_C"/>
</dbReference>
<keyword evidence="4" id="KW-0378">Hydrolase</keyword>
<dbReference type="InterPro" id="IPR031157">
    <property type="entry name" value="G_TR_CS"/>
</dbReference>
<evidence type="ECO:0000313" key="6">
    <source>
        <dbReference type="EMBL" id="HAT3809209.1"/>
    </source>
</evidence>
<dbReference type="Gene3D" id="3.30.70.870">
    <property type="entry name" value="Elongation Factor G (Translational Gtpase), domain 3"/>
    <property type="match status" value="1"/>
</dbReference>
<dbReference type="InterPro" id="IPR000795">
    <property type="entry name" value="T_Tr_GTP-bd_dom"/>
</dbReference>
<organism evidence="6 7">
    <name type="scientific">Morganella morganii</name>
    <name type="common">Proteus morganii</name>
    <dbReference type="NCBI Taxonomy" id="582"/>
    <lineage>
        <taxon>Bacteria</taxon>
        <taxon>Pseudomonadati</taxon>
        <taxon>Pseudomonadota</taxon>
        <taxon>Gammaproteobacteria</taxon>
        <taxon>Enterobacterales</taxon>
        <taxon>Morganellaceae</taxon>
        <taxon>Morganella</taxon>
    </lineage>
</organism>
<dbReference type="FunFam" id="2.40.50.250:FF:000001">
    <property type="entry name" value="GTP-binding protein TypA"/>
    <property type="match status" value="1"/>
</dbReference>
<dbReference type="InterPro" id="IPR047042">
    <property type="entry name" value="BipA_II"/>
</dbReference>
<dbReference type="GO" id="GO:0009409">
    <property type="term" value="P:response to cold"/>
    <property type="evidence" value="ECO:0007669"/>
    <property type="project" value="UniProtKB-ARBA"/>
</dbReference>
<dbReference type="InterPro" id="IPR004161">
    <property type="entry name" value="EFTu-like_2"/>
</dbReference>
<dbReference type="EC" id="3.6.5.-" evidence="4"/>
<dbReference type="Pfam" id="PF03144">
    <property type="entry name" value="GTP_EFTU_D2"/>
    <property type="match status" value="1"/>
</dbReference>
<dbReference type="RefSeq" id="WP_025151526.1">
    <property type="nucleotide sequence ID" value="NZ_JAHTVY010000010.1"/>
</dbReference>
<keyword evidence="1 4" id="KW-0547">Nucleotide-binding</keyword>
<dbReference type="FunFam" id="3.30.70.870:FF:000003">
    <property type="entry name" value="GTP-binding protein TypA"/>
    <property type="match status" value="1"/>
</dbReference>
<keyword evidence="4" id="KW-0820">tRNA-binding</keyword>
<feature type="binding site" evidence="4">
    <location>
        <begin position="129"/>
        <end position="132"/>
    </location>
    <ligand>
        <name>GTP</name>
        <dbReference type="ChEBI" id="CHEBI:37565"/>
    </ligand>
</feature>
<dbReference type="GO" id="GO:0010467">
    <property type="term" value="P:gene expression"/>
    <property type="evidence" value="ECO:0007669"/>
    <property type="project" value="UniProtKB-ARBA"/>
</dbReference>
<evidence type="ECO:0000256" key="3">
    <source>
        <dbReference type="ARBA" id="ARBA00048548"/>
    </source>
</evidence>
<comment type="catalytic activity">
    <reaction evidence="3 4">
        <text>GTP + H2O = GDP + phosphate + H(+)</text>
        <dbReference type="Rhea" id="RHEA:19669"/>
        <dbReference type="ChEBI" id="CHEBI:15377"/>
        <dbReference type="ChEBI" id="CHEBI:15378"/>
        <dbReference type="ChEBI" id="CHEBI:37565"/>
        <dbReference type="ChEBI" id="CHEBI:43474"/>
        <dbReference type="ChEBI" id="CHEBI:58189"/>
    </reaction>
</comment>
<dbReference type="SUPFAM" id="SSF54980">
    <property type="entry name" value="EF-G C-terminal domain-like"/>
    <property type="match status" value="2"/>
</dbReference>
<dbReference type="InterPro" id="IPR027417">
    <property type="entry name" value="P-loop_NTPase"/>
</dbReference>
<protein>
    <recommendedName>
        <fullName evidence="4">Large ribosomal subunit assembly factor BipA</fullName>
        <ecNumber evidence="4">3.6.5.-</ecNumber>
    </recommendedName>
    <alternativeName>
        <fullName evidence="4">GTP-binding protein BipA</fullName>
    </alternativeName>
</protein>
<dbReference type="InterPro" id="IPR047043">
    <property type="entry name" value="BipA_III"/>
</dbReference>
<dbReference type="GO" id="GO:0005829">
    <property type="term" value="C:cytosol"/>
    <property type="evidence" value="ECO:0007669"/>
    <property type="project" value="TreeGrafter"/>
</dbReference>
<comment type="similarity">
    <text evidence="4">Belongs to the TRAFAC class translation factor GTPase superfamily. Classic translation factor GTPase family. BipA subfamily.</text>
</comment>
<dbReference type="NCBIfam" id="TIGR00231">
    <property type="entry name" value="small_GTP"/>
    <property type="match status" value="1"/>
</dbReference>
<dbReference type="GO" id="GO:0003924">
    <property type="term" value="F:GTPase activity"/>
    <property type="evidence" value="ECO:0007669"/>
    <property type="project" value="UniProtKB-UniRule"/>
</dbReference>
<dbReference type="InterPro" id="IPR035651">
    <property type="entry name" value="BipA_V"/>
</dbReference>
<dbReference type="CDD" id="cd03691">
    <property type="entry name" value="BipA_TypA_II"/>
    <property type="match status" value="1"/>
</dbReference>
<dbReference type="FunFam" id="2.40.30.10:FF:000016">
    <property type="entry name" value="GTP-binding protein TypA"/>
    <property type="match status" value="1"/>
</dbReference>
<dbReference type="Gene3D" id="2.40.50.250">
    <property type="entry name" value="bipa protein"/>
    <property type="match status" value="1"/>
</dbReference>
<evidence type="ECO:0000259" key="5">
    <source>
        <dbReference type="PROSITE" id="PS51722"/>
    </source>
</evidence>
<dbReference type="NCBIfam" id="TIGR01394">
    <property type="entry name" value="TypA_BipA"/>
    <property type="match status" value="1"/>
</dbReference>
<dbReference type="InterPro" id="IPR047041">
    <property type="entry name" value="BipA_GTP-bd_dom"/>
</dbReference>
<dbReference type="CDD" id="cd03710">
    <property type="entry name" value="BipA_TypA_C"/>
    <property type="match status" value="1"/>
</dbReference>
<name>A0AAN5MFF3_MORMO</name>
<dbReference type="SUPFAM" id="SSF52540">
    <property type="entry name" value="P-loop containing nucleoside triphosphate hydrolases"/>
    <property type="match status" value="1"/>
</dbReference>
<dbReference type="InterPro" id="IPR035647">
    <property type="entry name" value="EFG_III/V"/>
</dbReference>
<dbReference type="GO" id="GO:0097216">
    <property type="term" value="F:guanosine tetraphosphate binding"/>
    <property type="evidence" value="ECO:0007669"/>
    <property type="project" value="UniProtKB-ARBA"/>
</dbReference>
<dbReference type="GO" id="GO:1990904">
    <property type="term" value="C:ribonucleoprotein complex"/>
    <property type="evidence" value="ECO:0007669"/>
    <property type="project" value="TreeGrafter"/>
</dbReference>
<dbReference type="SUPFAM" id="SSF50447">
    <property type="entry name" value="Translation proteins"/>
    <property type="match status" value="1"/>
</dbReference>
<dbReference type="FunFam" id="3.30.70.240:FF:000002">
    <property type="entry name" value="GTP-binding protein TypA"/>
    <property type="match status" value="1"/>
</dbReference>
<dbReference type="PRINTS" id="PR00315">
    <property type="entry name" value="ELONGATNFCT"/>
</dbReference>